<dbReference type="InterPro" id="IPR011701">
    <property type="entry name" value="MFS"/>
</dbReference>
<dbReference type="PANTHER" id="PTHR23547">
    <property type="entry name" value="MAJOR FACILITATOR SUPERFAMILY DOMAIN, GENERAL SUBSTRATE TRANSPORTER"/>
    <property type="match status" value="1"/>
</dbReference>
<dbReference type="Proteomes" id="UP000198773">
    <property type="component" value="Unassembled WGS sequence"/>
</dbReference>
<evidence type="ECO:0000256" key="3">
    <source>
        <dbReference type="ARBA" id="ARBA00023136"/>
    </source>
</evidence>
<feature type="transmembrane region" description="Helical" evidence="4">
    <location>
        <begin position="286"/>
        <end position="308"/>
    </location>
</feature>
<evidence type="ECO:0000313" key="6">
    <source>
        <dbReference type="Proteomes" id="UP000198773"/>
    </source>
</evidence>
<dbReference type="GO" id="GO:0022857">
    <property type="term" value="F:transmembrane transporter activity"/>
    <property type="evidence" value="ECO:0007669"/>
    <property type="project" value="InterPro"/>
</dbReference>
<dbReference type="InterPro" id="IPR047769">
    <property type="entry name" value="MFS_ArsJ"/>
</dbReference>
<dbReference type="AlphaFoldDB" id="A0A1H4E238"/>
<dbReference type="NCBIfam" id="NF033734">
    <property type="entry name" value="MFS_ArsJ"/>
    <property type="match status" value="1"/>
</dbReference>
<organism evidence="5 6">
    <name type="scientific">Alkalimonas amylolytica</name>
    <dbReference type="NCBI Taxonomy" id="152573"/>
    <lineage>
        <taxon>Bacteria</taxon>
        <taxon>Pseudomonadati</taxon>
        <taxon>Pseudomonadota</taxon>
        <taxon>Gammaproteobacteria</taxon>
        <taxon>Alkalimonas</taxon>
    </lineage>
</organism>
<evidence type="ECO:0000256" key="2">
    <source>
        <dbReference type="ARBA" id="ARBA00022989"/>
    </source>
</evidence>
<reference evidence="5 6" key="1">
    <citation type="submission" date="2016-10" db="EMBL/GenBank/DDBJ databases">
        <authorList>
            <person name="de Groot N.N."/>
        </authorList>
    </citation>
    <scope>NUCLEOTIDE SEQUENCE [LARGE SCALE GENOMIC DNA]</scope>
    <source>
        <strain evidence="5 6">CGMCC 1.3430</strain>
    </source>
</reference>
<feature type="transmembrane region" description="Helical" evidence="4">
    <location>
        <begin position="248"/>
        <end position="265"/>
    </location>
</feature>
<keyword evidence="1 4" id="KW-0812">Transmembrane</keyword>
<dbReference type="InterPro" id="IPR036259">
    <property type="entry name" value="MFS_trans_sf"/>
</dbReference>
<feature type="transmembrane region" description="Helical" evidence="4">
    <location>
        <begin position="12"/>
        <end position="38"/>
    </location>
</feature>
<accession>A0A1H4E238</accession>
<dbReference type="RefSeq" id="WP_091343477.1">
    <property type="nucleotide sequence ID" value="NZ_FNRM01000006.1"/>
</dbReference>
<protein>
    <submittedName>
        <fullName evidence="5">Major Facilitator Superfamily protein</fullName>
    </submittedName>
</protein>
<feature type="transmembrane region" description="Helical" evidence="4">
    <location>
        <begin position="349"/>
        <end position="369"/>
    </location>
</feature>
<evidence type="ECO:0000256" key="4">
    <source>
        <dbReference type="SAM" id="Phobius"/>
    </source>
</evidence>
<keyword evidence="3 4" id="KW-0472">Membrane</keyword>
<dbReference type="Pfam" id="PF07690">
    <property type="entry name" value="MFS_1"/>
    <property type="match status" value="1"/>
</dbReference>
<feature type="transmembrane region" description="Helical" evidence="4">
    <location>
        <begin position="375"/>
        <end position="397"/>
    </location>
</feature>
<proteinExistence type="predicted"/>
<name>A0A1H4E238_ALKAM</name>
<dbReference type="PANTHER" id="PTHR23547:SF1">
    <property type="entry name" value="MAJOR FACILITATOR SUPERFAMILY MFS_1"/>
    <property type="match status" value="1"/>
</dbReference>
<evidence type="ECO:0000313" key="5">
    <source>
        <dbReference type="EMBL" id="SEA79114.1"/>
    </source>
</evidence>
<dbReference type="EMBL" id="FNRM01000006">
    <property type="protein sequence ID" value="SEA79114.1"/>
    <property type="molecule type" value="Genomic_DNA"/>
</dbReference>
<feature type="transmembrane region" description="Helical" evidence="4">
    <location>
        <begin position="314"/>
        <end position="337"/>
    </location>
</feature>
<feature type="transmembrane region" description="Helical" evidence="4">
    <location>
        <begin position="158"/>
        <end position="191"/>
    </location>
</feature>
<feature type="transmembrane region" description="Helical" evidence="4">
    <location>
        <begin position="80"/>
        <end position="101"/>
    </location>
</feature>
<sequence length="408" mass="44775">MLSQLSPHIRQYLVVTGNYWAFTLTDGALRMLVVLYFYSLGYDGLSIAMLFLFYEFFGVVTNLAGGWLGARIGLNKTMNIGLLLQILALSMLLVPAEYLLVPWVMAAQALSGIAKDLNKMSAKSSIKLLVADAEQSTLYKWVAILTGSKNALKGVGFFLGGLLLALIGFWWAIFAMAAMLSLIWLCSLWLLKRDLGKSSYKPKFRDMLSKSRAINLLSAARLCLFAARDVWFVVALPLFLASQFQWDHWQVGGFLALWVIGYGAVQSQAPRLTGKAKNRTPDGRQAVLWALLLCGLPAAIALSIELNWQVGPMLIGGLLLFGAVFAINSSLHSYLIVSYAGRDGVSLDVGFYYMANAMGRLLGTVLSGWLYLHFGLAACLWVSSALLVSTVLISLTLPRQQPEHTESP</sequence>
<keyword evidence="6" id="KW-1185">Reference proteome</keyword>
<feature type="transmembrane region" description="Helical" evidence="4">
    <location>
        <begin position="44"/>
        <end position="68"/>
    </location>
</feature>
<dbReference type="Gene3D" id="1.20.1250.20">
    <property type="entry name" value="MFS general substrate transporter like domains"/>
    <property type="match status" value="2"/>
</dbReference>
<dbReference type="STRING" id="152573.SAMN04488051_106177"/>
<feature type="transmembrane region" description="Helical" evidence="4">
    <location>
        <begin position="212"/>
        <end position="236"/>
    </location>
</feature>
<gene>
    <name evidence="5" type="ORF">SAMN04488051_106177</name>
</gene>
<dbReference type="SUPFAM" id="SSF103473">
    <property type="entry name" value="MFS general substrate transporter"/>
    <property type="match status" value="1"/>
</dbReference>
<dbReference type="OrthoDB" id="186809at2"/>
<evidence type="ECO:0000256" key="1">
    <source>
        <dbReference type="ARBA" id="ARBA00022692"/>
    </source>
</evidence>
<keyword evidence="2 4" id="KW-1133">Transmembrane helix</keyword>